<proteinExistence type="predicted"/>
<dbReference type="Gene3D" id="3.40.250.10">
    <property type="entry name" value="Rhodanese-like domain"/>
    <property type="match status" value="2"/>
</dbReference>
<dbReference type="CDD" id="cd01448">
    <property type="entry name" value="TST_Repeat_1"/>
    <property type="match status" value="1"/>
</dbReference>
<gene>
    <name evidence="4" type="ORF">VSA01S_34350</name>
</gene>
<dbReference type="InterPro" id="IPR036873">
    <property type="entry name" value="Rhodanese-like_dom_sf"/>
</dbReference>
<keyword evidence="2" id="KW-0677">Repeat</keyword>
<organism evidence="4 5">
    <name type="scientific">Vibrio sagamiensis NBRC 104589</name>
    <dbReference type="NCBI Taxonomy" id="1219064"/>
    <lineage>
        <taxon>Bacteria</taxon>
        <taxon>Pseudomonadati</taxon>
        <taxon>Pseudomonadota</taxon>
        <taxon>Gammaproteobacteria</taxon>
        <taxon>Vibrionales</taxon>
        <taxon>Vibrionaceae</taxon>
        <taxon>Vibrio</taxon>
    </lineage>
</organism>
<dbReference type="FunFam" id="3.40.250.10:FF:000001">
    <property type="entry name" value="Sulfurtransferase"/>
    <property type="match status" value="1"/>
</dbReference>
<dbReference type="InterPro" id="IPR001763">
    <property type="entry name" value="Rhodanese-like_dom"/>
</dbReference>
<name>A0A511QJ34_9VIBR</name>
<sequence length="277" mass="30025">MSALISVDELQSIIGHDNVKCLDASIAFQIPSETTKIQDCWIPGSLRFDYDNVFCLPDSPLPHMMPTESAFNEKAQQLGLNHDDILVVYDNSGTLASPRAWWMLTAMGHKNVHILNGGLPAWIAAGLPTQPSTTEPQSKGNFCGTLEPTAFVNAQVVLSHVNGNSANIVDARAKSRFLGQVKEPRAGLRSGHIPSSSCLPFQEIISNGKIKGKSELKPLFDVLDLDPTKPTIFSCGSGVTACILLLAAHQLDIERLSVYDGSWTEWGSNDSLPIDTE</sequence>
<dbReference type="PANTHER" id="PTHR11364">
    <property type="entry name" value="THIOSULFATE SULFERTANSFERASE"/>
    <property type="match status" value="1"/>
</dbReference>
<dbReference type="Proteomes" id="UP000321922">
    <property type="component" value="Unassembled WGS sequence"/>
</dbReference>
<dbReference type="RefSeq" id="WP_039982594.1">
    <property type="nucleotide sequence ID" value="NZ_BAOJ01000122.1"/>
</dbReference>
<evidence type="ECO:0000313" key="4">
    <source>
        <dbReference type="EMBL" id="GEM77323.1"/>
    </source>
</evidence>
<feature type="domain" description="Rhodanese" evidence="3">
    <location>
        <begin position="15"/>
        <end position="131"/>
    </location>
</feature>
<dbReference type="AlphaFoldDB" id="A0A511QJ34"/>
<keyword evidence="5" id="KW-1185">Reference proteome</keyword>
<keyword evidence="1 4" id="KW-0808">Transferase</keyword>
<feature type="domain" description="Rhodanese" evidence="3">
    <location>
        <begin position="162"/>
        <end position="275"/>
    </location>
</feature>
<dbReference type="CDD" id="cd01449">
    <property type="entry name" value="TST_Repeat_2"/>
    <property type="match status" value="1"/>
</dbReference>
<accession>A0A511QJ34</accession>
<evidence type="ECO:0000313" key="5">
    <source>
        <dbReference type="Proteomes" id="UP000321922"/>
    </source>
</evidence>
<protein>
    <submittedName>
        <fullName evidence="4">Sulfurtransferase</fullName>
    </submittedName>
</protein>
<dbReference type="PROSITE" id="PS50206">
    <property type="entry name" value="RHODANESE_3"/>
    <property type="match status" value="2"/>
</dbReference>
<dbReference type="InterPro" id="IPR045078">
    <property type="entry name" value="TST/MPST-like"/>
</dbReference>
<dbReference type="SUPFAM" id="SSF52821">
    <property type="entry name" value="Rhodanese/Cell cycle control phosphatase"/>
    <property type="match status" value="2"/>
</dbReference>
<dbReference type="GO" id="GO:0004792">
    <property type="term" value="F:thiosulfate-cyanide sulfurtransferase activity"/>
    <property type="evidence" value="ECO:0007669"/>
    <property type="project" value="TreeGrafter"/>
</dbReference>
<dbReference type="PANTHER" id="PTHR11364:SF27">
    <property type="entry name" value="SULFURTRANSFERASE"/>
    <property type="match status" value="1"/>
</dbReference>
<reference evidence="4 5" key="1">
    <citation type="submission" date="2019-07" db="EMBL/GenBank/DDBJ databases">
        <title>Whole genome shotgun sequence of Vibrio sagamiensis NBRC 104589.</title>
        <authorList>
            <person name="Hosoyama A."/>
            <person name="Uohara A."/>
            <person name="Ohji S."/>
            <person name="Ichikawa N."/>
        </authorList>
    </citation>
    <scope>NUCLEOTIDE SEQUENCE [LARGE SCALE GENOMIC DNA]</scope>
    <source>
        <strain evidence="4 5">NBRC 104589</strain>
    </source>
</reference>
<evidence type="ECO:0000259" key="3">
    <source>
        <dbReference type="PROSITE" id="PS50206"/>
    </source>
</evidence>
<comment type="caution">
    <text evidence="4">The sequence shown here is derived from an EMBL/GenBank/DDBJ whole genome shotgun (WGS) entry which is preliminary data.</text>
</comment>
<dbReference type="OrthoDB" id="9781034at2"/>
<evidence type="ECO:0000256" key="1">
    <source>
        <dbReference type="ARBA" id="ARBA00022679"/>
    </source>
</evidence>
<dbReference type="EMBL" id="BJXJ01000048">
    <property type="protein sequence ID" value="GEM77323.1"/>
    <property type="molecule type" value="Genomic_DNA"/>
</dbReference>
<evidence type="ECO:0000256" key="2">
    <source>
        <dbReference type="ARBA" id="ARBA00022737"/>
    </source>
</evidence>
<dbReference type="Pfam" id="PF00581">
    <property type="entry name" value="Rhodanese"/>
    <property type="match status" value="2"/>
</dbReference>
<dbReference type="SMART" id="SM00450">
    <property type="entry name" value="RHOD"/>
    <property type="match status" value="2"/>
</dbReference>